<sequence>MCRMTEYPPSAAAFTATPAKTPATKWQITAWALWDWGGAAFNAVMTTFIFTALYLTGDDFGGADKATVTLAFAMSISGLAIALLAPVAGQRTDHSGRRRLWLGINTLIVVVLTAACFFVQPQESFLLFGCMLIAAGHVFFELAGVNYNAMLLQISTKKSIGRISGIGWAAGYLGGIVALLIVYFALIKPEVGIFGITSADGMTYRAVAVFSALWILVFSIPIMFAIPETKRDPNMPKVGFIQSYMELVHTIVRLWHTERHTLYFLISSAIFRDGLAAIFTFGAVLAVGSFGFATGDVLIFAIAGNVVAAVGALSAGFFDDKFGPKAVIVTSLIGLLISGGALLFLDGKNAFWVFGLILCLFVGPAQSSARTFMGRLAPEGQEGEIFGLYATTGRAVSFLAPQLFGLAIVIFGAQRWGIVGILVVLLLGLLLLLPVKAPPHGAGSH</sequence>
<dbReference type="PROSITE" id="PS50850">
    <property type="entry name" value="MFS"/>
    <property type="match status" value="1"/>
</dbReference>
<dbReference type="Pfam" id="PF11700">
    <property type="entry name" value="ATG22"/>
    <property type="match status" value="1"/>
</dbReference>
<dbReference type="OrthoDB" id="9768783at2"/>
<keyword evidence="4 6" id="KW-1133">Transmembrane helix</keyword>
<feature type="transmembrane region" description="Helical" evidence="6">
    <location>
        <begin position="166"/>
        <end position="186"/>
    </location>
</feature>
<name>A0A2V3DWA5_9MICC</name>
<feature type="transmembrane region" description="Helical" evidence="6">
    <location>
        <begin position="385"/>
        <end position="410"/>
    </location>
</feature>
<accession>A0A2V3DWA5</accession>
<dbReference type="SUPFAM" id="SSF103473">
    <property type="entry name" value="MFS general substrate transporter"/>
    <property type="match status" value="1"/>
</dbReference>
<proteinExistence type="predicted"/>
<feature type="transmembrane region" description="Helical" evidence="6">
    <location>
        <begin position="326"/>
        <end position="345"/>
    </location>
</feature>
<gene>
    <name evidence="8" type="ORF">CVS29_04985</name>
</gene>
<feature type="transmembrane region" description="Helical" evidence="6">
    <location>
        <begin position="416"/>
        <end position="435"/>
    </location>
</feature>
<evidence type="ECO:0000256" key="3">
    <source>
        <dbReference type="ARBA" id="ARBA00022692"/>
    </source>
</evidence>
<feature type="transmembrane region" description="Helical" evidence="6">
    <location>
        <begin position="297"/>
        <end position="319"/>
    </location>
</feature>
<comment type="subcellular location">
    <subcellularLocation>
        <location evidence="1">Cell membrane</location>
        <topology evidence="1">Multi-pass membrane protein</topology>
    </subcellularLocation>
</comment>
<dbReference type="GO" id="GO:0005886">
    <property type="term" value="C:plasma membrane"/>
    <property type="evidence" value="ECO:0007669"/>
    <property type="project" value="UniProtKB-SubCell"/>
</dbReference>
<reference evidence="8 9" key="1">
    <citation type="submission" date="2018-05" db="EMBL/GenBank/DDBJ databases">
        <title>Genetic diversity of glacier-inhabiting Cryobacterium bacteria in China and description of Cryobacterium mengkeensis sp. nov. and Arthrobacter glacialis sp. nov.</title>
        <authorList>
            <person name="Liu Q."/>
            <person name="Xin Y.-H."/>
        </authorList>
    </citation>
    <scope>NUCLEOTIDE SEQUENCE [LARGE SCALE GENOMIC DNA]</scope>
    <source>
        <strain evidence="8 9">GP3</strain>
    </source>
</reference>
<keyword evidence="2" id="KW-0813">Transport</keyword>
<dbReference type="PANTHER" id="PTHR23519:SF1">
    <property type="entry name" value="AUTOPHAGY-RELATED PROTEIN 22"/>
    <property type="match status" value="1"/>
</dbReference>
<feature type="transmembrane region" description="Helical" evidence="6">
    <location>
        <begin position="126"/>
        <end position="145"/>
    </location>
</feature>
<evidence type="ECO:0000256" key="5">
    <source>
        <dbReference type="ARBA" id="ARBA00023136"/>
    </source>
</evidence>
<dbReference type="GO" id="GO:0022857">
    <property type="term" value="F:transmembrane transporter activity"/>
    <property type="evidence" value="ECO:0007669"/>
    <property type="project" value="InterPro"/>
</dbReference>
<evidence type="ECO:0000313" key="9">
    <source>
        <dbReference type="Proteomes" id="UP000246303"/>
    </source>
</evidence>
<dbReference type="Gene3D" id="1.20.1250.20">
    <property type="entry name" value="MFS general substrate transporter like domains"/>
    <property type="match status" value="1"/>
</dbReference>
<feature type="transmembrane region" description="Helical" evidence="6">
    <location>
        <begin position="33"/>
        <end position="55"/>
    </location>
</feature>
<dbReference type="InterPro" id="IPR020846">
    <property type="entry name" value="MFS_dom"/>
</dbReference>
<protein>
    <submittedName>
        <fullName evidence="8">MFS transporter</fullName>
    </submittedName>
</protein>
<dbReference type="InterPro" id="IPR036259">
    <property type="entry name" value="MFS_trans_sf"/>
</dbReference>
<dbReference type="InterPro" id="IPR024671">
    <property type="entry name" value="Atg22-like"/>
</dbReference>
<feature type="transmembrane region" description="Helical" evidence="6">
    <location>
        <begin position="262"/>
        <end position="285"/>
    </location>
</feature>
<feature type="transmembrane region" description="Helical" evidence="6">
    <location>
        <begin position="67"/>
        <end position="88"/>
    </location>
</feature>
<feature type="transmembrane region" description="Helical" evidence="6">
    <location>
        <begin position="351"/>
        <end position="373"/>
    </location>
</feature>
<organism evidence="8 9">
    <name type="scientific">Arthrobacter psychrochitiniphilus</name>
    <dbReference type="NCBI Taxonomy" id="291045"/>
    <lineage>
        <taxon>Bacteria</taxon>
        <taxon>Bacillati</taxon>
        <taxon>Actinomycetota</taxon>
        <taxon>Actinomycetes</taxon>
        <taxon>Micrococcales</taxon>
        <taxon>Micrococcaceae</taxon>
        <taxon>Arthrobacter</taxon>
    </lineage>
</organism>
<evidence type="ECO:0000313" key="8">
    <source>
        <dbReference type="EMBL" id="PXA66911.1"/>
    </source>
</evidence>
<evidence type="ECO:0000256" key="4">
    <source>
        <dbReference type="ARBA" id="ARBA00022989"/>
    </source>
</evidence>
<feature type="transmembrane region" description="Helical" evidence="6">
    <location>
        <begin position="100"/>
        <end position="120"/>
    </location>
</feature>
<evidence type="ECO:0000256" key="1">
    <source>
        <dbReference type="ARBA" id="ARBA00004651"/>
    </source>
</evidence>
<feature type="transmembrane region" description="Helical" evidence="6">
    <location>
        <begin position="206"/>
        <end position="226"/>
    </location>
</feature>
<dbReference type="EMBL" id="QHLZ01000002">
    <property type="protein sequence ID" value="PXA66911.1"/>
    <property type="molecule type" value="Genomic_DNA"/>
</dbReference>
<evidence type="ECO:0000256" key="2">
    <source>
        <dbReference type="ARBA" id="ARBA00022448"/>
    </source>
</evidence>
<comment type="caution">
    <text evidence="8">The sequence shown here is derived from an EMBL/GenBank/DDBJ whole genome shotgun (WGS) entry which is preliminary data.</text>
</comment>
<keyword evidence="9" id="KW-1185">Reference proteome</keyword>
<evidence type="ECO:0000259" key="7">
    <source>
        <dbReference type="PROSITE" id="PS50850"/>
    </source>
</evidence>
<dbReference type="PANTHER" id="PTHR23519">
    <property type="entry name" value="AUTOPHAGY-RELATED PROTEIN 22"/>
    <property type="match status" value="1"/>
</dbReference>
<dbReference type="Proteomes" id="UP000246303">
    <property type="component" value="Unassembled WGS sequence"/>
</dbReference>
<keyword evidence="5 6" id="KW-0472">Membrane</keyword>
<dbReference type="InterPro" id="IPR050495">
    <property type="entry name" value="ATG22/LtaA_families"/>
</dbReference>
<feature type="domain" description="Major facilitator superfamily (MFS) profile" evidence="7">
    <location>
        <begin position="31"/>
        <end position="440"/>
    </location>
</feature>
<dbReference type="AlphaFoldDB" id="A0A2V3DWA5"/>
<keyword evidence="3 6" id="KW-0812">Transmembrane</keyword>
<evidence type="ECO:0000256" key="6">
    <source>
        <dbReference type="SAM" id="Phobius"/>
    </source>
</evidence>